<evidence type="ECO:0000313" key="1">
    <source>
        <dbReference type="EMBL" id="GAG09006.1"/>
    </source>
</evidence>
<name>X0W8P6_9ZZZZ</name>
<dbReference type="EMBL" id="BARS01023218">
    <property type="protein sequence ID" value="GAG09006.1"/>
    <property type="molecule type" value="Genomic_DNA"/>
</dbReference>
<dbReference type="GO" id="GO:0000272">
    <property type="term" value="P:polysaccharide catabolic process"/>
    <property type="evidence" value="ECO:0007669"/>
    <property type="project" value="InterPro"/>
</dbReference>
<organism evidence="1">
    <name type="scientific">marine sediment metagenome</name>
    <dbReference type="NCBI Taxonomy" id="412755"/>
    <lineage>
        <taxon>unclassified sequences</taxon>
        <taxon>metagenomes</taxon>
        <taxon>ecological metagenomes</taxon>
    </lineage>
</organism>
<dbReference type="AlphaFoldDB" id="X0W8P6"/>
<dbReference type="PROSITE" id="PS00018">
    <property type="entry name" value="EF_HAND_1"/>
    <property type="match status" value="1"/>
</dbReference>
<gene>
    <name evidence="1" type="ORF">S01H1_36997</name>
</gene>
<proteinExistence type="predicted"/>
<protein>
    <recommendedName>
        <fullName evidence="2">Dockerin domain-containing protein</fullName>
    </recommendedName>
</protein>
<dbReference type="InterPro" id="IPR036439">
    <property type="entry name" value="Dockerin_dom_sf"/>
</dbReference>
<feature type="non-terminal residue" evidence="1">
    <location>
        <position position="1"/>
    </location>
</feature>
<dbReference type="InterPro" id="IPR018247">
    <property type="entry name" value="EF_Hand_1_Ca_BS"/>
</dbReference>
<reference evidence="1" key="1">
    <citation type="journal article" date="2014" name="Front. Microbiol.">
        <title>High frequency of phylogenetically diverse reductive dehalogenase-homologous genes in deep subseafloor sedimentary metagenomes.</title>
        <authorList>
            <person name="Kawai M."/>
            <person name="Futagami T."/>
            <person name="Toyoda A."/>
            <person name="Takaki Y."/>
            <person name="Nishi S."/>
            <person name="Hori S."/>
            <person name="Arai W."/>
            <person name="Tsubouchi T."/>
            <person name="Morono Y."/>
            <person name="Uchiyama I."/>
            <person name="Ito T."/>
            <person name="Fujiyama A."/>
            <person name="Inagaki F."/>
            <person name="Takami H."/>
        </authorList>
    </citation>
    <scope>NUCLEOTIDE SEQUENCE</scope>
    <source>
        <strain evidence="1">Expedition CK06-06</strain>
    </source>
</reference>
<accession>X0W8P6</accession>
<dbReference type="SUPFAM" id="SSF63446">
    <property type="entry name" value="Type I dockerin domain"/>
    <property type="match status" value="1"/>
</dbReference>
<sequence>EIYSGNVEVNIDADKYDEDLSDKKKLQLETADLVIVSRDLSSKDYNADSEFWSGLGVPILNHNIKLARSDDHKYWDWLAGNDISTSAFTHLAIAYADDEIFAGVDTSSGYVEIFTAGKEIDHSNRASAGSGTVVATSNGIVVIARWLGNEMKYYEDSYYAPGADRLFFALPKNTYEFFDDATDQARLMLENAVLSLLPIDRPAGDLDSDGDVDFADFAIFASCWKNSGFTPDSPCNQAEITGDTDIAADDLMLFADTWLMGIDTTVPEP</sequence>
<dbReference type="Gene3D" id="1.10.1330.10">
    <property type="entry name" value="Dockerin domain"/>
    <property type="match status" value="1"/>
</dbReference>
<evidence type="ECO:0008006" key="2">
    <source>
        <dbReference type="Google" id="ProtNLM"/>
    </source>
</evidence>
<comment type="caution">
    <text evidence="1">The sequence shown here is derived from an EMBL/GenBank/DDBJ whole genome shotgun (WGS) entry which is preliminary data.</text>
</comment>
<feature type="non-terminal residue" evidence="1">
    <location>
        <position position="269"/>
    </location>
</feature>